<reference evidence="9 10" key="1">
    <citation type="submission" date="2020-08" db="EMBL/GenBank/DDBJ databases">
        <title>Sequencing the genomes of 1000 actinobacteria strains.</title>
        <authorList>
            <person name="Klenk H.-P."/>
        </authorList>
    </citation>
    <scope>NUCLEOTIDE SEQUENCE [LARGE SCALE GENOMIC DNA]</scope>
    <source>
        <strain evidence="9 10">DSM 23040</strain>
    </source>
</reference>
<dbReference type="PANTHER" id="PTHR34856:SF2">
    <property type="entry name" value="PROTEIN NRFD"/>
    <property type="match status" value="1"/>
</dbReference>
<evidence type="ECO:0000313" key="10">
    <source>
        <dbReference type="Proteomes" id="UP000568050"/>
    </source>
</evidence>
<keyword evidence="3" id="KW-1003">Cell membrane</keyword>
<feature type="transmembrane region" description="Helical" evidence="8">
    <location>
        <begin position="189"/>
        <end position="209"/>
    </location>
</feature>
<feature type="region of interest" description="Disordered" evidence="7">
    <location>
        <begin position="1"/>
        <end position="45"/>
    </location>
</feature>
<accession>A0A839QQH1</accession>
<keyword evidence="6 8" id="KW-0472">Membrane</keyword>
<evidence type="ECO:0000256" key="4">
    <source>
        <dbReference type="ARBA" id="ARBA00022692"/>
    </source>
</evidence>
<evidence type="ECO:0000256" key="5">
    <source>
        <dbReference type="ARBA" id="ARBA00022989"/>
    </source>
</evidence>
<dbReference type="Proteomes" id="UP000568050">
    <property type="component" value="Unassembled WGS sequence"/>
</dbReference>
<evidence type="ECO:0000256" key="6">
    <source>
        <dbReference type="ARBA" id="ARBA00023136"/>
    </source>
</evidence>
<keyword evidence="10" id="KW-1185">Reference proteome</keyword>
<sequence length="371" mass="39233">MTNSDFDAYRPPEQPRRKRRRDRLSGAAGDMLRRRRRGGDDGGREMSMVDDVEFTSYYGRPIVKAAPWGDEISAYLFLGGVAGGSGLLAFGAQMFDLDDLRRNARFAALGAVGAGTVCLIADLGRPERFLNMMRTVKPTSPMSWGTWILSAYGTVTGIAAVSEADDVLGEVLPLGPLRPMLRTAADTSGVAMGFLGAPLAAYTAALLSMTSTPTWAGARRGLPYLFVSSATAAASGLAMITTGSEQTKPARLLAITGAAGELIAMDLMKKDMHPLEREPLEIEEPGRKLKLAHALTIAGGVGTLLFGKRSRILAAASGAALMAGSALTRFGVVEAGHLSTTDPKYVVGPQRDRLEERRAAGIVDDSITTAG</sequence>
<dbReference type="RefSeq" id="WP_183374140.1">
    <property type="nucleotide sequence ID" value="NZ_CBCSFZ010000005.1"/>
</dbReference>
<comment type="caution">
    <text evidence="9">The sequence shown here is derived from an EMBL/GenBank/DDBJ whole genome shotgun (WGS) entry which is preliminary data.</text>
</comment>
<keyword evidence="4 8" id="KW-0812">Transmembrane</keyword>
<proteinExistence type="inferred from homology"/>
<evidence type="ECO:0000256" key="3">
    <source>
        <dbReference type="ARBA" id="ARBA00022475"/>
    </source>
</evidence>
<feature type="transmembrane region" description="Helical" evidence="8">
    <location>
        <begin position="104"/>
        <end position="123"/>
    </location>
</feature>
<dbReference type="InterPro" id="IPR052049">
    <property type="entry name" value="Electron_transfer_protein"/>
</dbReference>
<organism evidence="9 10">
    <name type="scientific">Helcobacillus massiliensis</name>
    <dbReference type="NCBI Taxonomy" id="521392"/>
    <lineage>
        <taxon>Bacteria</taxon>
        <taxon>Bacillati</taxon>
        <taxon>Actinomycetota</taxon>
        <taxon>Actinomycetes</taxon>
        <taxon>Micrococcales</taxon>
        <taxon>Dermabacteraceae</taxon>
        <taxon>Helcobacillus</taxon>
    </lineage>
</organism>
<keyword evidence="5 8" id="KW-1133">Transmembrane helix</keyword>
<name>A0A839QQH1_9MICO</name>
<dbReference type="GO" id="GO:0005886">
    <property type="term" value="C:plasma membrane"/>
    <property type="evidence" value="ECO:0007669"/>
    <property type="project" value="UniProtKB-SubCell"/>
</dbReference>
<feature type="transmembrane region" description="Helical" evidence="8">
    <location>
        <begin position="221"/>
        <end position="240"/>
    </location>
</feature>
<dbReference type="Gene3D" id="1.20.1630.10">
    <property type="entry name" value="Formate dehydrogenase/DMSO reductase domain"/>
    <property type="match status" value="1"/>
</dbReference>
<dbReference type="InterPro" id="IPR005614">
    <property type="entry name" value="NrfD-like"/>
</dbReference>
<comment type="subcellular location">
    <subcellularLocation>
        <location evidence="1">Cell membrane</location>
        <topology evidence="1">Multi-pass membrane protein</topology>
    </subcellularLocation>
</comment>
<feature type="transmembrane region" description="Helical" evidence="8">
    <location>
        <begin position="72"/>
        <end position="92"/>
    </location>
</feature>
<comment type="similarity">
    <text evidence="2">Belongs to the NrfD family.</text>
</comment>
<dbReference type="PANTHER" id="PTHR34856">
    <property type="entry name" value="PROTEIN NRFD"/>
    <property type="match status" value="1"/>
</dbReference>
<dbReference type="EMBL" id="JACHWP010000001">
    <property type="protein sequence ID" value="MBB3022252.1"/>
    <property type="molecule type" value="Genomic_DNA"/>
</dbReference>
<protein>
    <submittedName>
        <fullName evidence="9">Formate-dependent nitrite reductase membrane component NrfD</fullName>
    </submittedName>
</protein>
<dbReference type="AlphaFoldDB" id="A0A839QQH1"/>
<gene>
    <name evidence="9" type="ORF">FHX50_000500</name>
</gene>
<evidence type="ECO:0000256" key="7">
    <source>
        <dbReference type="SAM" id="MobiDB-lite"/>
    </source>
</evidence>
<evidence type="ECO:0000256" key="1">
    <source>
        <dbReference type="ARBA" id="ARBA00004651"/>
    </source>
</evidence>
<evidence type="ECO:0000256" key="8">
    <source>
        <dbReference type="SAM" id="Phobius"/>
    </source>
</evidence>
<evidence type="ECO:0000256" key="2">
    <source>
        <dbReference type="ARBA" id="ARBA00008929"/>
    </source>
</evidence>
<dbReference type="Pfam" id="PF03916">
    <property type="entry name" value="NrfD"/>
    <property type="match status" value="1"/>
</dbReference>
<feature type="transmembrane region" description="Helical" evidence="8">
    <location>
        <begin position="144"/>
        <end position="162"/>
    </location>
</feature>
<evidence type="ECO:0000313" key="9">
    <source>
        <dbReference type="EMBL" id="MBB3022252.1"/>
    </source>
</evidence>